<dbReference type="InterPro" id="IPR051395">
    <property type="entry name" value="Cytochrome_c_Peroxidase/MauG"/>
</dbReference>
<dbReference type="Gene3D" id="1.10.760.10">
    <property type="entry name" value="Cytochrome c-like domain"/>
    <property type="match status" value="2"/>
</dbReference>
<keyword evidence="11" id="KW-1185">Reference proteome</keyword>
<evidence type="ECO:0000259" key="9">
    <source>
        <dbReference type="PROSITE" id="PS51007"/>
    </source>
</evidence>
<proteinExistence type="predicted"/>
<reference evidence="11" key="1">
    <citation type="journal article" date="2019" name="Int. J. Syst. Evol. Microbiol.">
        <title>The Global Catalogue of Microorganisms (GCM) 10K type strain sequencing project: providing services to taxonomists for standard genome sequencing and annotation.</title>
        <authorList>
            <consortium name="The Broad Institute Genomics Platform"/>
            <consortium name="The Broad Institute Genome Sequencing Center for Infectious Disease"/>
            <person name="Wu L."/>
            <person name="Ma J."/>
        </authorList>
    </citation>
    <scope>NUCLEOTIDE SEQUENCE [LARGE SCALE GENOMIC DNA]</scope>
    <source>
        <strain evidence="11">JCM 32105</strain>
    </source>
</reference>
<sequence length="318" mass="35940">MFKVPKGWPRPVYDLSHNPLSEKKILLGRALFHDPILSADSTISCVSCHLQYSAFTHVDHKLSHGIAGHIGRRNSPTLMNMAWGTQFMWDGAVNHLDMQPLAPIAHPDEMAFAADSVVLRFRRSDVYKRLFYEAWGDSDITGERFLKSMAQFMLTLVSSNSKYDKVMRHEDNAAFTPQEANGYRLFRANCEACHKEPLFTTNGFANNGLPIDTGLNDMGRMGVTGRPADSLLFKIPTLRNIEFSYPYMHDGRFSKLRDVVEHYATGIEYGPTLSPELRKPIMLSPNEKVDLVAFLLTLTDRGFLFDTAFSFPVDVLGR</sequence>
<dbReference type="GO" id="GO:0004601">
    <property type="term" value="F:peroxidase activity"/>
    <property type="evidence" value="ECO:0007669"/>
    <property type="project" value="UniProtKB-KW"/>
</dbReference>
<dbReference type="InterPro" id="IPR026259">
    <property type="entry name" value="MauG/Cytc_peroxidase"/>
</dbReference>
<comment type="subcellular location">
    <subcellularLocation>
        <location evidence="1">Periplasm</location>
    </subcellularLocation>
</comment>
<accession>A0ABP8N5C5</accession>
<keyword evidence="3 8" id="KW-0479">Metal-binding</keyword>
<dbReference type="Proteomes" id="UP001500067">
    <property type="component" value="Unassembled WGS sequence"/>
</dbReference>
<dbReference type="InterPro" id="IPR009056">
    <property type="entry name" value="Cyt_c-like_dom"/>
</dbReference>
<keyword evidence="2 8" id="KW-0349">Heme</keyword>
<evidence type="ECO:0000256" key="8">
    <source>
        <dbReference type="PROSITE-ProRule" id="PRU00433"/>
    </source>
</evidence>
<name>A0ABP8N5C5_9BACT</name>
<dbReference type="EMBL" id="BAABFA010000005">
    <property type="protein sequence ID" value="GAA4461582.1"/>
    <property type="molecule type" value="Genomic_DNA"/>
</dbReference>
<keyword evidence="7 8" id="KW-0408">Iron</keyword>
<keyword evidence="10" id="KW-0575">Peroxidase</keyword>
<dbReference type="InterPro" id="IPR004852">
    <property type="entry name" value="Di-haem_cyt_c_peroxidsae"/>
</dbReference>
<protein>
    <submittedName>
        <fullName evidence="10">Cytochrome c peroxidase</fullName>
    </submittedName>
</protein>
<evidence type="ECO:0000256" key="6">
    <source>
        <dbReference type="ARBA" id="ARBA00023002"/>
    </source>
</evidence>
<comment type="caution">
    <text evidence="10">The sequence shown here is derived from an EMBL/GenBank/DDBJ whole genome shotgun (WGS) entry which is preliminary data.</text>
</comment>
<gene>
    <name evidence="10" type="ORF">GCM10023093_06470</name>
</gene>
<keyword evidence="6" id="KW-0560">Oxidoreductase</keyword>
<dbReference type="SUPFAM" id="SSF46626">
    <property type="entry name" value="Cytochrome c"/>
    <property type="match status" value="2"/>
</dbReference>
<dbReference type="PIRSF" id="PIRSF000294">
    <property type="entry name" value="Cytochrome-c_peroxidase"/>
    <property type="match status" value="1"/>
</dbReference>
<evidence type="ECO:0000256" key="3">
    <source>
        <dbReference type="ARBA" id="ARBA00022723"/>
    </source>
</evidence>
<dbReference type="InterPro" id="IPR036909">
    <property type="entry name" value="Cyt_c-like_dom_sf"/>
</dbReference>
<evidence type="ECO:0000256" key="5">
    <source>
        <dbReference type="ARBA" id="ARBA00022764"/>
    </source>
</evidence>
<keyword evidence="4" id="KW-0732">Signal</keyword>
<evidence type="ECO:0000313" key="11">
    <source>
        <dbReference type="Proteomes" id="UP001500067"/>
    </source>
</evidence>
<dbReference type="PANTHER" id="PTHR30600">
    <property type="entry name" value="CYTOCHROME C PEROXIDASE-RELATED"/>
    <property type="match status" value="1"/>
</dbReference>
<evidence type="ECO:0000256" key="2">
    <source>
        <dbReference type="ARBA" id="ARBA00022617"/>
    </source>
</evidence>
<evidence type="ECO:0000313" key="10">
    <source>
        <dbReference type="EMBL" id="GAA4461582.1"/>
    </source>
</evidence>
<evidence type="ECO:0000256" key="1">
    <source>
        <dbReference type="ARBA" id="ARBA00004418"/>
    </source>
</evidence>
<feature type="domain" description="Cytochrome c" evidence="9">
    <location>
        <begin position="177"/>
        <end position="299"/>
    </location>
</feature>
<dbReference type="PROSITE" id="PS51007">
    <property type="entry name" value="CYTC"/>
    <property type="match status" value="1"/>
</dbReference>
<dbReference type="PANTHER" id="PTHR30600:SF10">
    <property type="entry name" value="BLL6722 PROTEIN"/>
    <property type="match status" value="1"/>
</dbReference>
<evidence type="ECO:0000256" key="7">
    <source>
        <dbReference type="ARBA" id="ARBA00023004"/>
    </source>
</evidence>
<keyword evidence="5" id="KW-0574">Periplasm</keyword>
<dbReference type="Pfam" id="PF03150">
    <property type="entry name" value="CCP_MauG"/>
    <property type="match status" value="1"/>
</dbReference>
<evidence type="ECO:0000256" key="4">
    <source>
        <dbReference type="ARBA" id="ARBA00022729"/>
    </source>
</evidence>
<organism evidence="10 11">
    <name type="scientific">Nemorincola caseinilytica</name>
    <dbReference type="NCBI Taxonomy" id="2054315"/>
    <lineage>
        <taxon>Bacteria</taxon>
        <taxon>Pseudomonadati</taxon>
        <taxon>Bacteroidota</taxon>
        <taxon>Chitinophagia</taxon>
        <taxon>Chitinophagales</taxon>
        <taxon>Chitinophagaceae</taxon>
        <taxon>Nemorincola</taxon>
    </lineage>
</organism>